<dbReference type="Pfam" id="PF09517">
    <property type="entry name" value="RE_Eco29kI"/>
    <property type="match status" value="1"/>
</dbReference>
<comment type="caution">
    <text evidence="3">The sequence shown here is derived from an EMBL/GenBank/DDBJ whole genome shotgun (WGS) entry which is preliminary data.</text>
</comment>
<dbReference type="EMBL" id="RFFJ01000020">
    <property type="protein sequence ID" value="RMI43888.1"/>
    <property type="molecule type" value="Genomic_DNA"/>
</dbReference>
<feature type="region of interest" description="Disordered" evidence="1">
    <location>
        <begin position="261"/>
        <end position="288"/>
    </location>
</feature>
<gene>
    <name evidence="3" type="ORF">EBN88_06440</name>
</gene>
<dbReference type="InterPro" id="IPR035901">
    <property type="entry name" value="GIY-YIG_endonuc_sf"/>
</dbReference>
<evidence type="ECO:0000256" key="1">
    <source>
        <dbReference type="SAM" id="MobiDB-lite"/>
    </source>
</evidence>
<dbReference type="InterPro" id="IPR000305">
    <property type="entry name" value="GIY-YIG_endonuc"/>
</dbReference>
<organism evidence="3 4">
    <name type="scientific">Streptomyces triticirhizae</name>
    <dbReference type="NCBI Taxonomy" id="2483353"/>
    <lineage>
        <taxon>Bacteria</taxon>
        <taxon>Bacillati</taxon>
        <taxon>Actinomycetota</taxon>
        <taxon>Actinomycetes</taxon>
        <taxon>Kitasatosporales</taxon>
        <taxon>Streptomycetaceae</taxon>
        <taxon>Streptomyces</taxon>
    </lineage>
</organism>
<name>A0A3M2M9T0_9ACTN</name>
<sequence length="288" mass="32156">MASQFSSQFRLSITRALGHQLAEAFDELAPAPLTPENLDRLDEQAEAERLSSRSGVYQLYRRGEFVYVGKADKRLSGRLSQHLRKISGRSNISPSEISFKCLYVAEDFSAVAPEKLLIKKYKADGHIPWNTNGFGNKDPGQRRDRTALSADHFDALFPIDLDRQVDGLGTGEHQLADLLAKIKSGLPYNFRFQKDSRFDAVSVTVPSAALTADAVFRLVAPALPEDWQISALMGYVIMYPDKGADYPSGFRYYRGVTVTEEQPKRVPAGEAGTLFEDEDEDEDEEDPQ</sequence>
<keyword evidence="4" id="KW-1185">Reference proteome</keyword>
<feature type="domain" description="GIY-YIG" evidence="2">
    <location>
        <begin position="52"/>
        <end position="127"/>
    </location>
</feature>
<dbReference type="AlphaFoldDB" id="A0A3M2M9T0"/>
<dbReference type="CDD" id="cd00719">
    <property type="entry name" value="GIY-YIG_SF"/>
    <property type="match status" value="1"/>
</dbReference>
<protein>
    <submittedName>
        <fullName evidence="3">GIY-YIG nuclease family protein</fullName>
    </submittedName>
</protein>
<reference evidence="3 4" key="1">
    <citation type="submission" date="2018-10" db="EMBL/GenBank/DDBJ databases">
        <title>Isolation, diversity and antifungal activity of actinobacteria from wheat.</title>
        <authorList>
            <person name="Han C."/>
        </authorList>
    </citation>
    <scope>NUCLEOTIDE SEQUENCE [LARGE SCALE GENOMIC DNA]</scope>
    <source>
        <strain evidence="3 4">NEAU-YY642</strain>
    </source>
</reference>
<dbReference type="Proteomes" id="UP000278673">
    <property type="component" value="Unassembled WGS sequence"/>
</dbReference>
<evidence type="ECO:0000313" key="4">
    <source>
        <dbReference type="Proteomes" id="UP000278673"/>
    </source>
</evidence>
<accession>A0A3M2M9T0</accession>
<dbReference type="InterPro" id="IPR018575">
    <property type="entry name" value="Restrct_endonuc_II_Eco29kI"/>
</dbReference>
<proteinExistence type="predicted"/>
<dbReference type="Gene3D" id="3.40.1440.10">
    <property type="entry name" value="GIY-YIG endonuclease"/>
    <property type="match status" value="1"/>
</dbReference>
<dbReference type="RefSeq" id="WP_122182831.1">
    <property type="nucleotide sequence ID" value="NZ_RFFJ01000020.1"/>
</dbReference>
<feature type="compositionally biased region" description="Acidic residues" evidence="1">
    <location>
        <begin position="275"/>
        <end position="288"/>
    </location>
</feature>
<evidence type="ECO:0000259" key="2">
    <source>
        <dbReference type="PROSITE" id="PS50164"/>
    </source>
</evidence>
<evidence type="ECO:0000313" key="3">
    <source>
        <dbReference type="EMBL" id="RMI43888.1"/>
    </source>
</evidence>
<dbReference type="PROSITE" id="PS50164">
    <property type="entry name" value="GIY_YIG"/>
    <property type="match status" value="1"/>
</dbReference>